<feature type="transmembrane region" description="Helical" evidence="2">
    <location>
        <begin position="134"/>
        <end position="153"/>
    </location>
</feature>
<dbReference type="STRING" id="391037.Sare_3573"/>
<reference evidence="3" key="1">
    <citation type="submission" date="2007-10" db="EMBL/GenBank/DDBJ databases">
        <title>Complete sequence of Salinispora arenicola CNS-205.</title>
        <authorList>
            <consortium name="US DOE Joint Genome Institute"/>
            <person name="Copeland A."/>
            <person name="Lucas S."/>
            <person name="Lapidus A."/>
            <person name="Barry K."/>
            <person name="Glavina del Rio T."/>
            <person name="Dalin E."/>
            <person name="Tice H."/>
            <person name="Pitluck S."/>
            <person name="Foster B."/>
            <person name="Schmutz J."/>
            <person name="Larimer F."/>
            <person name="Land M."/>
            <person name="Hauser L."/>
            <person name="Kyrpides N."/>
            <person name="Ivanova N."/>
            <person name="Jensen P.R."/>
            <person name="Moore B.S."/>
            <person name="Penn K."/>
            <person name="Jenkins C."/>
            <person name="Udwary D."/>
            <person name="Xiang L."/>
            <person name="Gontang E."/>
            <person name="Richardson P."/>
        </authorList>
    </citation>
    <scope>NUCLEOTIDE SEQUENCE [LARGE SCALE GENOMIC DNA]</scope>
    <source>
        <strain evidence="3">CNS-205</strain>
    </source>
</reference>
<gene>
    <name evidence="3" type="ordered locus">Sare_3573</name>
</gene>
<protein>
    <submittedName>
        <fullName evidence="3">Uncharacterized protein</fullName>
    </submittedName>
</protein>
<dbReference type="HOGENOM" id="CLU_612345_0_0_11"/>
<name>A8LZ13_SALAI</name>
<keyword evidence="2" id="KW-0812">Transmembrane</keyword>
<feature type="transmembrane region" description="Helical" evidence="2">
    <location>
        <begin position="376"/>
        <end position="397"/>
    </location>
</feature>
<feature type="transmembrane region" description="Helical" evidence="2">
    <location>
        <begin position="321"/>
        <end position="344"/>
    </location>
</feature>
<evidence type="ECO:0000313" key="3">
    <source>
        <dbReference type="EMBL" id="ABV99373.1"/>
    </source>
</evidence>
<feature type="transmembrane region" description="Helical" evidence="2">
    <location>
        <begin position="185"/>
        <end position="204"/>
    </location>
</feature>
<organism evidence="3">
    <name type="scientific">Salinispora arenicola (strain CNS-205)</name>
    <dbReference type="NCBI Taxonomy" id="391037"/>
    <lineage>
        <taxon>Bacteria</taxon>
        <taxon>Bacillati</taxon>
        <taxon>Actinomycetota</taxon>
        <taxon>Actinomycetes</taxon>
        <taxon>Micromonosporales</taxon>
        <taxon>Micromonosporaceae</taxon>
        <taxon>Salinispora</taxon>
    </lineage>
</organism>
<sequence>MQRPGSLAPKGSGKWTSRPILSTMGAAGTQGARERDVKDDSDDGVRMEKTVTLRQLLARALRKQGFGGICKEEPGRSSRWADVLSQNLLLSVLLGLLLFASFRLGWHLWLTALIIFGSLLLLVFAVMAGGCTNALGYLAYVIVWLALGVYLLGNRDYDSLLLTHVLPFFLVVAGRWAGRAVRFTTHIPFFIPITLLLILIPLISEDPWRVASASGWRIGVLAAVALTPLCVYLLIRLARLDVATTLFSVVETLNARDMPIEKLWKDLDKFRNKPSESVDSEASITQLGAIFQADKEVTAERLAMAVVVIEKHFRRLVALRVVSVIVGVWIAVTGLIYLLALIIMPSSLAADWSKSNVNLVDAQLFGWDVNIPAGPYLHVALLLGTVASVGFAGFVLTEEKYFEEFTKGIIGKPAEQYLTLALPYLALADVDAGEGVKGESRRTPVGG</sequence>
<feature type="transmembrane region" description="Helical" evidence="2">
    <location>
        <begin position="216"/>
        <end position="235"/>
    </location>
</feature>
<feature type="compositionally biased region" description="Basic and acidic residues" evidence="1">
    <location>
        <begin position="32"/>
        <end position="43"/>
    </location>
</feature>
<dbReference type="EMBL" id="CP000850">
    <property type="protein sequence ID" value="ABV99373.1"/>
    <property type="molecule type" value="Genomic_DNA"/>
</dbReference>
<dbReference type="eggNOG" id="ENOG502ZPBM">
    <property type="taxonomic scope" value="Bacteria"/>
</dbReference>
<feature type="region of interest" description="Disordered" evidence="1">
    <location>
        <begin position="1"/>
        <end position="43"/>
    </location>
</feature>
<accession>A8LZ13</accession>
<proteinExistence type="predicted"/>
<evidence type="ECO:0000256" key="1">
    <source>
        <dbReference type="SAM" id="MobiDB-lite"/>
    </source>
</evidence>
<dbReference type="AlphaFoldDB" id="A8LZ13"/>
<feature type="transmembrane region" description="Helical" evidence="2">
    <location>
        <begin position="159"/>
        <end position="178"/>
    </location>
</feature>
<evidence type="ECO:0000256" key="2">
    <source>
        <dbReference type="SAM" id="Phobius"/>
    </source>
</evidence>
<keyword evidence="2" id="KW-1133">Transmembrane helix</keyword>
<dbReference type="KEGG" id="saq:Sare_3573"/>
<keyword evidence="2" id="KW-0472">Membrane</keyword>
<feature type="transmembrane region" description="Helical" evidence="2">
    <location>
        <begin position="108"/>
        <end position="127"/>
    </location>
</feature>